<dbReference type="EMBL" id="JBAMMX010000014">
    <property type="protein sequence ID" value="KAK6927995.1"/>
    <property type="molecule type" value="Genomic_DNA"/>
</dbReference>
<comment type="similarity">
    <text evidence="1">Belongs to the PC-esterase family. TBL subfamily.</text>
</comment>
<keyword evidence="5" id="KW-1185">Reference proteome</keyword>
<sequence>MTTSKIQSTNYTYNITKHRIHSIFCKNCKAKDIVQMLWSILLIIHCKSNNFKNKYAGDQRVKANDLPNGKNKHNSRLARTVFLALTLFVAVVFLHLLTDSLSMSIGVQSCDLFRERWIWEVDGLCWGLSGKKPNAVITLPLKKSPNLINKLPIPLMFHINIQMTQDLAPYLVKSNDTYRRASSVNNVMKLHLDQVDESWPTQIANFNYDISFSDPLLFNEKGKIVGSHRCFNRNIPQLAHYYGYRKAFKTAFTSLLNLQCYKGSYFLRAILPRARGNKSIADSVHWCLPGTIDTRDEFCLKPENRCLKFTETSKI</sequence>
<evidence type="ECO:0000313" key="4">
    <source>
        <dbReference type="EMBL" id="KAK6927995.1"/>
    </source>
</evidence>
<keyword evidence="2" id="KW-0812">Transmembrane</keyword>
<dbReference type="Proteomes" id="UP001370490">
    <property type="component" value="Unassembled WGS sequence"/>
</dbReference>
<organism evidence="4 5">
    <name type="scientific">Dillenia turbinata</name>
    <dbReference type="NCBI Taxonomy" id="194707"/>
    <lineage>
        <taxon>Eukaryota</taxon>
        <taxon>Viridiplantae</taxon>
        <taxon>Streptophyta</taxon>
        <taxon>Embryophyta</taxon>
        <taxon>Tracheophyta</taxon>
        <taxon>Spermatophyta</taxon>
        <taxon>Magnoliopsida</taxon>
        <taxon>eudicotyledons</taxon>
        <taxon>Gunneridae</taxon>
        <taxon>Pentapetalae</taxon>
        <taxon>Dilleniales</taxon>
        <taxon>Dilleniaceae</taxon>
        <taxon>Dillenia</taxon>
    </lineage>
</organism>
<evidence type="ECO:0000256" key="1">
    <source>
        <dbReference type="ARBA" id="ARBA00007727"/>
    </source>
</evidence>
<comment type="caution">
    <text evidence="4">The sequence shown here is derived from an EMBL/GenBank/DDBJ whole genome shotgun (WGS) entry which is preliminary data.</text>
</comment>
<evidence type="ECO:0000313" key="5">
    <source>
        <dbReference type="Proteomes" id="UP001370490"/>
    </source>
</evidence>
<reference evidence="4 5" key="1">
    <citation type="submission" date="2023-12" db="EMBL/GenBank/DDBJ databases">
        <title>A high-quality genome assembly for Dillenia turbinata (Dilleniales).</title>
        <authorList>
            <person name="Chanderbali A."/>
        </authorList>
    </citation>
    <scope>NUCLEOTIDE SEQUENCE [LARGE SCALE GENOMIC DNA]</scope>
    <source>
        <strain evidence="4">LSX21</strain>
        <tissue evidence="4">Leaf</tissue>
    </source>
</reference>
<dbReference type="GO" id="GO:0016740">
    <property type="term" value="F:transferase activity"/>
    <property type="evidence" value="ECO:0007669"/>
    <property type="project" value="InterPro"/>
</dbReference>
<dbReference type="Pfam" id="PF13839">
    <property type="entry name" value="PC-Esterase"/>
    <property type="match status" value="1"/>
</dbReference>
<dbReference type="InterPro" id="IPR026057">
    <property type="entry name" value="TBL_C"/>
</dbReference>
<evidence type="ECO:0000256" key="2">
    <source>
        <dbReference type="SAM" id="Phobius"/>
    </source>
</evidence>
<name>A0AAN8V5T6_9MAGN</name>
<keyword evidence="2" id="KW-0472">Membrane</keyword>
<accession>A0AAN8V5T6</accession>
<feature type="transmembrane region" description="Helical" evidence="2">
    <location>
        <begin position="77"/>
        <end position="97"/>
    </location>
</feature>
<evidence type="ECO:0000259" key="3">
    <source>
        <dbReference type="Pfam" id="PF13839"/>
    </source>
</evidence>
<gene>
    <name evidence="4" type="ORF">RJ641_006586</name>
</gene>
<keyword evidence="2" id="KW-1133">Transmembrane helix</keyword>
<proteinExistence type="inferred from homology"/>
<protein>
    <submittedName>
        <fullName evidence="4">PC-Esterase</fullName>
    </submittedName>
</protein>
<dbReference type="AlphaFoldDB" id="A0AAN8V5T6"/>
<feature type="domain" description="Trichome birefringence-like C-terminal" evidence="3">
    <location>
        <begin position="160"/>
        <end position="273"/>
    </location>
</feature>